<dbReference type="Proteomes" id="UP000605099">
    <property type="component" value="Unassembled WGS sequence"/>
</dbReference>
<sequence>MNVHAEHHPASKPYAPMQSSAGPNLFIIGASKSGSSALHAYLAEHPDICMSSEKEPCFFVDQAHLQSAWPIMARRPCSHDKDAYLALWDDGGQARYRGESSVYYSQAPHRGDVAASIAAACPQARILYTVREPVTRAIGHYWQRYKEFQEPLDIEAAVRTNPLYRDTSDYALQLQVYRKHFDPSQIHVIIAEDLRSKRLETLSQCFDWLGLPPLAFTASQLADKHRSPPTSRRQRFPFVSTIRNSGTWAMARRYLPEIAVQRLRASATMSFDKKQVDDSAARAYLVEYLAPRRAEFEAMIGRRITAWDAA</sequence>
<dbReference type="EMBL" id="BMLK01000012">
    <property type="protein sequence ID" value="GGN52999.1"/>
    <property type="molecule type" value="Genomic_DNA"/>
</dbReference>
<dbReference type="SUPFAM" id="SSF52540">
    <property type="entry name" value="P-loop containing nucleoside triphosphate hydrolases"/>
    <property type="match status" value="1"/>
</dbReference>
<evidence type="ECO:0000313" key="2">
    <source>
        <dbReference type="EMBL" id="GGN52999.1"/>
    </source>
</evidence>
<protein>
    <recommendedName>
        <fullName evidence="4">Sulfotransferase</fullName>
    </recommendedName>
</protein>
<evidence type="ECO:0000256" key="1">
    <source>
        <dbReference type="ARBA" id="ARBA00022679"/>
    </source>
</evidence>
<dbReference type="RefSeq" id="WP_229710325.1">
    <property type="nucleotide sequence ID" value="NZ_BMLK01000012.1"/>
</dbReference>
<comment type="caution">
    <text evidence="2">The sequence shown here is derived from an EMBL/GenBank/DDBJ whole genome shotgun (WGS) entry which is preliminary data.</text>
</comment>
<dbReference type="PANTHER" id="PTHR10605">
    <property type="entry name" value="HEPARAN SULFATE SULFOTRANSFERASE"/>
    <property type="match status" value="1"/>
</dbReference>
<organism evidence="2 3">
    <name type="scientific">Novosphingobium indicum</name>
    <dbReference type="NCBI Taxonomy" id="462949"/>
    <lineage>
        <taxon>Bacteria</taxon>
        <taxon>Pseudomonadati</taxon>
        <taxon>Pseudomonadota</taxon>
        <taxon>Alphaproteobacteria</taxon>
        <taxon>Sphingomonadales</taxon>
        <taxon>Sphingomonadaceae</taxon>
        <taxon>Novosphingobium</taxon>
    </lineage>
</organism>
<keyword evidence="1" id="KW-0808">Transferase</keyword>
<gene>
    <name evidence="2" type="ORF">GCM10011349_27180</name>
</gene>
<evidence type="ECO:0000313" key="3">
    <source>
        <dbReference type="Proteomes" id="UP000605099"/>
    </source>
</evidence>
<accession>A0ABQ2JT00</accession>
<dbReference type="Gene3D" id="3.40.50.300">
    <property type="entry name" value="P-loop containing nucleotide triphosphate hydrolases"/>
    <property type="match status" value="1"/>
</dbReference>
<dbReference type="Pfam" id="PF13469">
    <property type="entry name" value="Sulfotransfer_3"/>
    <property type="match status" value="1"/>
</dbReference>
<reference evidence="3" key="1">
    <citation type="journal article" date="2019" name="Int. J. Syst. Evol. Microbiol.">
        <title>The Global Catalogue of Microorganisms (GCM) 10K type strain sequencing project: providing services to taxonomists for standard genome sequencing and annotation.</title>
        <authorList>
            <consortium name="The Broad Institute Genomics Platform"/>
            <consortium name="The Broad Institute Genome Sequencing Center for Infectious Disease"/>
            <person name="Wu L."/>
            <person name="Ma J."/>
        </authorList>
    </citation>
    <scope>NUCLEOTIDE SEQUENCE [LARGE SCALE GENOMIC DNA]</scope>
    <source>
        <strain evidence="3">CGMCC 1.6784</strain>
    </source>
</reference>
<evidence type="ECO:0008006" key="4">
    <source>
        <dbReference type="Google" id="ProtNLM"/>
    </source>
</evidence>
<dbReference type="InterPro" id="IPR027417">
    <property type="entry name" value="P-loop_NTPase"/>
</dbReference>
<dbReference type="PANTHER" id="PTHR10605:SF56">
    <property type="entry name" value="BIFUNCTIONAL HEPARAN SULFATE N-DEACETYLASE_N-SULFOTRANSFERASE"/>
    <property type="match status" value="1"/>
</dbReference>
<dbReference type="InterPro" id="IPR037359">
    <property type="entry name" value="NST/OST"/>
</dbReference>
<proteinExistence type="predicted"/>
<name>A0ABQ2JT00_9SPHN</name>
<keyword evidence="3" id="KW-1185">Reference proteome</keyword>